<protein>
    <submittedName>
        <fullName evidence="2">Protein phosphatase 1 regulatory subunit 26 isoform X1</fullName>
    </submittedName>
</protein>
<gene>
    <name evidence="2" type="primary">PPP1R26</name>
</gene>
<evidence type="ECO:0000313" key="1">
    <source>
        <dbReference type="Proteomes" id="UP000694863"/>
    </source>
</evidence>
<keyword evidence="1" id="KW-1185">Reference proteome</keyword>
<accession>A0AC55D086</accession>
<evidence type="ECO:0000313" key="2">
    <source>
        <dbReference type="RefSeq" id="XP_045145163.1"/>
    </source>
</evidence>
<dbReference type="RefSeq" id="XP_045145163.1">
    <property type="nucleotide sequence ID" value="XM_045289228.1"/>
</dbReference>
<sequence>MVDVTGQGTLGPTSPPARMFLMNRPPVAALQSKWEAFGPSGGFRFPGCFSEPTEGAARTAVSTKVQLVIGRLRSDASALGMSHEHVSSRGHRGDPGRGTRPAANPATPRGQPVFSTCMLAAGLNPPVEAAGAASDPLALDSDSDDSVDRGIEEAIQEYRKARSGSRQPMPGGTLPPRAPEGGSRCKPEPSPNSATTPLCPAKPRGGTVAAGGGPRGGGTRGPASPGSVSSEDSFEQSIQTEIEQFLSEKKQLSTQKADVPADRKPEPSGPAARLASPSSTEPATRVLHPDDPGAGKEFLFRKQKASGQPRGPPSSTRAAAPRPAAPGRPPETAQHKVGARRGTGAGRRGRRAKSTALLPRASDSSSSDDGIETAIQLYQLEKTHREVGSGDVPHRAPPREGKGPGPVASSTTWNASPEPLRRKKKLSTTKTTELGPAAPESSRPTRPSKESTGGPPPGGTATRCELPERTMGRADTSTELLCAEAILDISATVLPAPDGASNRALPSSRPFHVPHAPAHSDGDSGSVDSDDSIEQEIQTFLALKAQSGSLLARAEGPPPHAWSPGPNGQAGSPRALPTTAPVTSMNCKRKCRGGGRTPKSSVPRKSQESIQDADHSQVCVPGQGRAGEALAREETEASSPPLLSKVAGCANGLIAPDGKNGLPPGPGKVDEARGAAPKRGSGDDKSSSLDSDEDLDTAIKDLLRSKRKLKRRNREPRGPTSRKRVRFSTAETQSLEMLGNGRRDWRDPSPGALRSCLAKSKRGGGEGTVAAARRAGASGGDTPRKRAPGVGLCCDGTEAPHRAAATPLPDDSSSVDSDDSIEQEIRKFLAEKAKESVGCADSQGSPLPLQAGGLPGAGTLGRREPAPSLCTWSQRPQAASQLTEGPKSTERATGVPNAARVFGQGAPGLAATLDPSEQVLPKASPGAFSAKGAPATRRHTHSSKELSTRGAEPTTATAAEGALGQLPASAKAGMEAQSASTFSGSLLSPWPEREGQGGLRSTWALAPDVTWKGVLGTEREGSTGGLAKCPTALPFSGFAPLLSTQLFHFGKSVSWGGMQANLFSSPLGLPLQGPSFSAFRQAPLAPSPGFGSSHLLTKKEACQWPNRKSPAGLGLPDRRTSGSEENTVDLRYRRRAIEGDDEDQEAPGSDASEFSDASLEDGGSGVPGRALQL</sequence>
<reference evidence="2" key="1">
    <citation type="submission" date="2025-08" db="UniProtKB">
        <authorList>
            <consortium name="RefSeq"/>
        </authorList>
    </citation>
    <scope>IDENTIFICATION</scope>
</reference>
<organism evidence="1 2">
    <name type="scientific">Echinops telfairi</name>
    <name type="common">Lesser hedgehog tenrec</name>
    <dbReference type="NCBI Taxonomy" id="9371"/>
    <lineage>
        <taxon>Eukaryota</taxon>
        <taxon>Metazoa</taxon>
        <taxon>Chordata</taxon>
        <taxon>Craniata</taxon>
        <taxon>Vertebrata</taxon>
        <taxon>Euteleostomi</taxon>
        <taxon>Mammalia</taxon>
        <taxon>Eutheria</taxon>
        <taxon>Afrotheria</taxon>
        <taxon>Tenrecidae</taxon>
        <taxon>Tenrecinae</taxon>
        <taxon>Echinops</taxon>
    </lineage>
</organism>
<proteinExistence type="predicted"/>
<name>A0AC55D086_ECHTE</name>
<dbReference type="Proteomes" id="UP000694863">
    <property type="component" value="Unplaced"/>
</dbReference>